<evidence type="ECO:0008006" key="4">
    <source>
        <dbReference type="Google" id="ProtNLM"/>
    </source>
</evidence>
<sequence>MKKSLGTLATAVCLLLGTSATAHGACDGYVCDGPQVTPGSGTLDASYIEISGPGGWVAGNAAPDAHPYTYRLTSPCQFDTAAGDTCRAEDDRLCPVPPDRVAQFLVIEQRRLVLPDGTTADGSPVPAGATPGSPIGAWEAVTRTCVDITALNPPPSPGEVFRYFQTLPLPQLATQQQPPGNGLVGLPVVFHTDGPTTQTFSVDIRGFDVDIVATASSFTWHTGDGTVLTSTDPGAPYPDHAVSHSYRSGTYIAALTTTWSGTFSVDGGASADVPGTTTTDGPPVTFAVLQANAVLTDPYD</sequence>
<dbReference type="AlphaFoldDB" id="A0A285E9I2"/>
<evidence type="ECO:0000313" key="2">
    <source>
        <dbReference type="EMBL" id="SNX95778.1"/>
    </source>
</evidence>
<evidence type="ECO:0000313" key="3">
    <source>
        <dbReference type="Proteomes" id="UP000219514"/>
    </source>
</evidence>
<gene>
    <name evidence="2" type="ORF">SAMN06893097_102482</name>
</gene>
<name>A0A285E9I2_9ACTN</name>
<organism evidence="2 3">
    <name type="scientific">Geodermatophilus sabuli</name>
    <dbReference type="NCBI Taxonomy" id="1564158"/>
    <lineage>
        <taxon>Bacteria</taxon>
        <taxon>Bacillati</taxon>
        <taxon>Actinomycetota</taxon>
        <taxon>Actinomycetes</taxon>
        <taxon>Geodermatophilales</taxon>
        <taxon>Geodermatophilaceae</taxon>
        <taxon>Geodermatophilus</taxon>
    </lineage>
</organism>
<feature type="signal peptide" evidence="1">
    <location>
        <begin position="1"/>
        <end position="24"/>
    </location>
</feature>
<keyword evidence="1" id="KW-0732">Signal</keyword>
<dbReference type="EMBL" id="OBDO01000002">
    <property type="protein sequence ID" value="SNX95778.1"/>
    <property type="molecule type" value="Genomic_DNA"/>
</dbReference>
<evidence type="ECO:0000256" key="1">
    <source>
        <dbReference type="SAM" id="SignalP"/>
    </source>
</evidence>
<dbReference type="Proteomes" id="UP000219514">
    <property type="component" value="Unassembled WGS sequence"/>
</dbReference>
<reference evidence="2 3" key="1">
    <citation type="submission" date="2017-09" db="EMBL/GenBank/DDBJ databases">
        <authorList>
            <person name="Ehlers B."/>
            <person name="Leendertz F.H."/>
        </authorList>
    </citation>
    <scope>NUCLEOTIDE SEQUENCE [LARGE SCALE GENOMIC DNA]</scope>
    <source>
        <strain evidence="2 3">DSM 46844</strain>
    </source>
</reference>
<proteinExistence type="predicted"/>
<feature type="chain" id="PRO_5012493085" description="PKD domain-containing protein" evidence="1">
    <location>
        <begin position="25"/>
        <end position="300"/>
    </location>
</feature>
<accession>A0A285E9I2</accession>
<dbReference type="OrthoDB" id="5192284at2"/>
<protein>
    <recommendedName>
        <fullName evidence="4">PKD domain-containing protein</fullName>
    </recommendedName>
</protein>
<keyword evidence="3" id="KW-1185">Reference proteome</keyword>